<dbReference type="EMBL" id="QGTW01000016">
    <property type="protein sequence ID" value="PWW20271.1"/>
    <property type="molecule type" value="Genomic_DNA"/>
</dbReference>
<evidence type="ECO:0000313" key="2">
    <source>
        <dbReference type="Proteomes" id="UP000247150"/>
    </source>
</evidence>
<dbReference type="Gene3D" id="2.40.50.100">
    <property type="match status" value="1"/>
</dbReference>
<protein>
    <recommendedName>
        <fullName evidence="3">Biotin/lipoyl-binding protein</fullName>
    </recommendedName>
</protein>
<name>A0A2V2ZTK0_9BACI</name>
<comment type="caution">
    <text evidence="1">The sequence shown here is derived from an EMBL/GenBank/DDBJ whole genome shotgun (WGS) entry which is preliminary data.</text>
</comment>
<accession>A0A2V2ZTK0</accession>
<dbReference type="Proteomes" id="UP000247150">
    <property type="component" value="Unassembled WGS sequence"/>
</dbReference>
<gene>
    <name evidence="1" type="ORF">DFO73_11686</name>
</gene>
<dbReference type="RefSeq" id="WP_258309720.1">
    <property type="nucleotide sequence ID" value="NZ_QGTW01000016.1"/>
</dbReference>
<evidence type="ECO:0000313" key="1">
    <source>
        <dbReference type="EMBL" id="PWW20271.1"/>
    </source>
</evidence>
<reference evidence="1 2" key="1">
    <citation type="submission" date="2018-05" db="EMBL/GenBank/DDBJ databases">
        <title>Freshwater and sediment microbial communities from various areas in North America, analyzing microbe dynamics in response to fracking.</title>
        <authorList>
            <person name="Lamendella R."/>
        </authorList>
    </citation>
    <scope>NUCLEOTIDE SEQUENCE [LARGE SCALE GENOMIC DNA]</scope>
    <source>
        <strain evidence="1 2">15_TX</strain>
    </source>
</reference>
<sequence length="84" mass="9342">MAVHFGVIISPCQGRVERVEITNESRIYEWDPLFYIKTPEGNVEVIQLGVSGEIESLEVQVGEAVIPGMVLAYIKEDLYVTGTD</sequence>
<evidence type="ECO:0008006" key="3">
    <source>
        <dbReference type="Google" id="ProtNLM"/>
    </source>
</evidence>
<organism evidence="1 2">
    <name type="scientific">Cytobacillus oceanisediminis</name>
    <dbReference type="NCBI Taxonomy" id="665099"/>
    <lineage>
        <taxon>Bacteria</taxon>
        <taxon>Bacillati</taxon>
        <taxon>Bacillota</taxon>
        <taxon>Bacilli</taxon>
        <taxon>Bacillales</taxon>
        <taxon>Bacillaceae</taxon>
        <taxon>Cytobacillus</taxon>
    </lineage>
</organism>
<dbReference type="AlphaFoldDB" id="A0A2V2ZTK0"/>
<proteinExistence type="predicted"/>